<evidence type="ECO:0000256" key="1">
    <source>
        <dbReference type="ARBA" id="ARBA00004571"/>
    </source>
</evidence>
<comment type="similarity">
    <text evidence="2 11 13">Belongs to the TonB-dependent receptor family.</text>
</comment>
<sequence>MENILFKRIVLKQSVIAVALTLSSSQLVYAQLAPQEPALQKILITGSNLKRADKEGTSPVDVITAKDIKDSGVSTVAELMKLVPSMGTDTNQDQASGSGFAKGVATASLRGLGSSSTLILLNGRRMTPSAYADPNNGNSTLYDLNSIPLSALDRVEILKDGASAVYGSDAIGGVINFITKSNYRGAQIAGNAGANDDGLFRRKNVNGFFGTGDLETDGYNVFAAVDFSQRDRVARRDVKDIAYSTYQDLNGRFRSNYSSSISKYAAVYRESAPGSRNFGVTQANAPQRLTFNLGCDASQQITGGVKDGLLPTSVLIGRTFCNYDADQFLEGQGDGRDASVLSRGTLKLSNSITGYAEAAYTRSSRSYTGAPITLGTTSVTNYMATGLADPFQVILPIGHPDNPLTNARASVAYRFENLRGGSETVNQNMRLLTGLQGDHFGWSWDTGLLWNRSERDETQYGRLYLPTLRKLNTGTSLAQLAADPTISYDPKSEGVAEIVQLDGKASTEFGKLGGGAMGLAVGFELRQEKIRIDPDSKVANGEIYGQSNTIIDGQRNVKSAFVELRTPFTKSFEMDFAGRVDKYPGIKTNFVPKVGAKWTATDTLAFRGTYAEGFRAPALSQVTPGGAQFFLSGVWDPKRCQEDESTPRPGGVTADCSKSISGVGGANPDLKPETSKSYSLGLIYSPTSNIDVVVDVYRVRKEKEVALGTASEALKNEDRSPENVLRDQNPANFITDANGNPIPGTGTLLSVKTPWSNQGSTELRGVDFEGRLRNKLGEWGSLSTALRGTYVYSYKLEQHEGDTVSNVTGTRPGLYDWQLSTGTDMPKVKASLTTNWTLGDHSVNASLNFVGSVSLKRNRDGAQIYDQPFCYYGTKKPTDAAPDRNTTIPGYEAAFPDCKVASWTTVGLGYTYTGFKNLSLGINIQNLFDRAAPYDPGYPAVGYNEGLHNAYGRYFTFNARYTF</sequence>
<reference evidence="17 18" key="1">
    <citation type="submission" date="2019-10" db="EMBL/GenBank/DDBJ databases">
        <title>Three novel species isolated from a subtropical stream in China.</title>
        <authorList>
            <person name="Lu H."/>
        </authorList>
    </citation>
    <scope>NUCLEOTIDE SEQUENCE [LARGE SCALE GENOMIC DNA]</scope>
    <source>
        <strain evidence="17 18">FT13W</strain>
    </source>
</reference>
<dbReference type="CDD" id="cd01347">
    <property type="entry name" value="ligand_gated_channel"/>
    <property type="match status" value="1"/>
</dbReference>
<feature type="domain" description="TonB-dependent receptor plug" evidence="16">
    <location>
        <begin position="54"/>
        <end position="174"/>
    </location>
</feature>
<evidence type="ECO:0000256" key="14">
    <source>
        <dbReference type="SAM" id="SignalP"/>
    </source>
</evidence>
<name>A0A6I1IEJ5_9BURK</name>
<proteinExistence type="inferred from homology"/>
<dbReference type="PANTHER" id="PTHR47234:SF2">
    <property type="entry name" value="TONB-DEPENDENT RECEPTOR"/>
    <property type="match status" value="1"/>
</dbReference>
<dbReference type="InterPro" id="IPR000531">
    <property type="entry name" value="Beta-barrel_TonB"/>
</dbReference>
<organism evidence="17 18">
    <name type="scientific">Janthinobacterium violaceinigrum</name>
    <dbReference type="NCBI Taxonomy" id="2654252"/>
    <lineage>
        <taxon>Bacteria</taxon>
        <taxon>Pseudomonadati</taxon>
        <taxon>Pseudomonadota</taxon>
        <taxon>Betaproteobacteria</taxon>
        <taxon>Burkholderiales</taxon>
        <taxon>Oxalobacteraceae</taxon>
        <taxon>Janthinobacterium</taxon>
    </lineage>
</organism>
<dbReference type="Gene3D" id="2.170.130.10">
    <property type="entry name" value="TonB-dependent receptor, plug domain"/>
    <property type="match status" value="1"/>
</dbReference>
<dbReference type="PROSITE" id="PS01156">
    <property type="entry name" value="TONB_DEPENDENT_REC_2"/>
    <property type="match status" value="1"/>
</dbReference>
<evidence type="ECO:0000313" key="18">
    <source>
        <dbReference type="Proteomes" id="UP000468717"/>
    </source>
</evidence>
<keyword evidence="4 11" id="KW-1134">Transmembrane beta strand</keyword>
<evidence type="ECO:0000313" key="17">
    <source>
        <dbReference type="EMBL" id="KAB8066736.1"/>
    </source>
</evidence>
<keyword evidence="9 17" id="KW-0675">Receptor</keyword>
<feature type="domain" description="TonB-dependent receptor-like beta-barrel" evidence="15">
    <location>
        <begin position="412"/>
        <end position="927"/>
    </location>
</feature>
<evidence type="ECO:0000256" key="12">
    <source>
        <dbReference type="PROSITE-ProRule" id="PRU10144"/>
    </source>
</evidence>
<keyword evidence="3 11" id="KW-0813">Transport</keyword>
<dbReference type="GO" id="GO:0009279">
    <property type="term" value="C:cell outer membrane"/>
    <property type="evidence" value="ECO:0007669"/>
    <property type="project" value="UniProtKB-SubCell"/>
</dbReference>
<keyword evidence="18" id="KW-1185">Reference proteome</keyword>
<evidence type="ECO:0000256" key="11">
    <source>
        <dbReference type="PROSITE-ProRule" id="PRU01360"/>
    </source>
</evidence>
<evidence type="ECO:0000256" key="10">
    <source>
        <dbReference type="ARBA" id="ARBA00023237"/>
    </source>
</evidence>
<gene>
    <name evidence="17" type="ORF">GCN75_00225</name>
</gene>
<dbReference type="InterPro" id="IPR039426">
    <property type="entry name" value="TonB-dep_rcpt-like"/>
</dbReference>
<evidence type="ECO:0000256" key="8">
    <source>
        <dbReference type="ARBA" id="ARBA00023136"/>
    </source>
</evidence>
<dbReference type="PANTHER" id="PTHR47234">
    <property type="match status" value="1"/>
</dbReference>
<dbReference type="Pfam" id="PF00593">
    <property type="entry name" value="TonB_dep_Rec_b-barrel"/>
    <property type="match status" value="1"/>
</dbReference>
<dbReference type="Proteomes" id="UP000468717">
    <property type="component" value="Unassembled WGS sequence"/>
</dbReference>
<keyword evidence="6 14" id="KW-0732">Signal</keyword>
<evidence type="ECO:0000259" key="15">
    <source>
        <dbReference type="Pfam" id="PF00593"/>
    </source>
</evidence>
<evidence type="ECO:0000256" key="9">
    <source>
        <dbReference type="ARBA" id="ARBA00023170"/>
    </source>
</evidence>
<keyword evidence="7 13" id="KW-0798">TonB box</keyword>
<dbReference type="AlphaFoldDB" id="A0A6I1IEJ5"/>
<feature type="signal peptide" evidence="14">
    <location>
        <begin position="1"/>
        <end position="30"/>
    </location>
</feature>
<keyword evidence="8 11" id="KW-0472">Membrane</keyword>
<dbReference type="PROSITE" id="PS52016">
    <property type="entry name" value="TONB_DEPENDENT_REC_3"/>
    <property type="match status" value="1"/>
</dbReference>
<dbReference type="EMBL" id="WFLI01000001">
    <property type="protein sequence ID" value="KAB8066736.1"/>
    <property type="molecule type" value="Genomic_DNA"/>
</dbReference>
<dbReference type="InterPro" id="IPR012910">
    <property type="entry name" value="Plug_dom"/>
</dbReference>
<evidence type="ECO:0000256" key="13">
    <source>
        <dbReference type="RuleBase" id="RU003357"/>
    </source>
</evidence>
<evidence type="ECO:0000256" key="6">
    <source>
        <dbReference type="ARBA" id="ARBA00022729"/>
    </source>
</evidence>
<comment type="subcellular location">
    <subcellularLocation>
        <location evidence="1 11">Cell outer membrane</location>
        <topology evidence="1 11">Multi-pass membrane protein</topology>
    </subcellularLocation>
</comment>
<dbReference type="Pfam" id="PF07715">
    <property type="entry name" value="Plug"/>
    <property type="match status" value="1"/>
</dbReference>
<evidence type="ECO:0000256" key="4">
    <source>
        <dbReference type="ARBA" id="ARBA00022452"/>
    </source>
</evidence>
<evidence type="ECO:0000256" key="5">
    <source>
        <dbReference type="ARBA" id="ARBA00022692"/>
    </source>
</evidence>
<accession>A0A6I1IEJ5</accession>
<dbReference type="Gene3D" id="2.40.170.20">
    <property type="entry name" value="TonB-dependent receptor, beta-barrel domain"/>
    <property type="match status" value="1"/>
</dbReference>
<keyword evidence="5 11" id="KW-0812">Transmembrane</keyword>
<dbReference type="InterPro" id="IPR036942">
    <property type="entry name" value="Beta-barrel_TonB_sf"/>
</dbReference>
<dbReference type="SUPFAM" id="SSF56935">
    <property type="entry name" value="Porins"/>
    <property type="match status" value="1"/>
</dbReference>
<dbReference type="InterPro" id="IPR010917">
    <property type="entry name" value="TonB_rcpt_CS"/>
</dbReference>
<protein>
    <submittedName>
        <fullName evidence="17">TonB-dependent receptor</fullName>
    </submittedName>
</protein>
<evidence type="ECO:0000256" key="7">
    <source>
        <dbReference type="ARBA" id="ARBA00023077"/>
    </source>
</evidence>
<evidence type="ECO:0000256" key="3">
    <source>
        <dbReference type="ARBA" id="ARBA00022448"/>
    </source>
</evidence>
<feature type="chain" id="PRO_5026117372" evidence="14">
    <location>
        <begin position="31"/>
        <end position="963"/>
    </location>
</feature>
<comment type="caution">
    <text evidence="17">The sequence shown here is derived from an EMBL/GenBank/DDBJ whole genome shotgun (WGS) entry which is preliminary data.</text>
</comment>
<keyword evidence="10 11" id="KW-0998">Cell outer membrane</keyword>
<dbReference type="InterPro" id="IPR037066">
    <property type="entry name" value="Plug_dom_sf"/>
</dbReference>
<evidence type="ECO:0000259" key="16">
    <source>
        <dbReference type="Pfam" id="PF07715"/>
    </source>
</evidence>
<evidence type="ECO:0000256" key="2">
    <source>
        <dbReference type="ARBA" id="ARBA00009810"/>
    </source>
</evidence>
<feature type="short sequence motif" description="TonB C-terminal box" evidence="12">
    <location>
        <begin position="946"/>
        <end position="963"/>
    </location>
</feature>